<dbReference type="SUPFAM" id="SSF56524">
    <property type="entry name" value="Oxidoreductase molybdopterin-binding domain"/>
    <property type="match status" value="1"/>
</dbReference>
<dbReference type="InterPro" id="IPR000572">
    <property type="entry name" value="OxRdtase_Mopterin-bd_dom"/>
</dbReference>
<keyword evidence="4" id="KW-1185">Reference proteome</keyword>
<dbReference type="SUPFAM" id="SSF81296">
    <property type="entry name" value="E set domains"/>
    <property type="match status" value="1"/>
</dbReference>
<reference evidence="3 4" key="1">
    <citation type="submission" date="2024-04" db="EMBL/GenBank/DDBJ databases">
        <title>Human intestinal bacterial collection.</title>
        <authorList>
            <person name="Pauvert C."/>
            <person name="Hitch T.C.A."/>
            <person name="Clavel T."/>
        </authorList>
    </citation>
    <scope>NUCLEOTIDE SEQUENCE [LARGE SCALE GENOMIC DNA]</scope>
    <source>
        <strain evidence="3 4">CLA-KB-H42</strain>
    </source>
</reference>
<dbReference type="EMBL" id="JBBNOP010000006">
    <property type="protein sequence ID" value="MEQ3363031.1"/>
    <property type="molecule type" value="Genomic_DNA"/>
</dbReference>
<feature type="signal peptide" evidence="1">
    <location>
        <begin position="1"/>
        <end position="25"/>
    </location>
</feature>
<evidence type="ECO:0000259" key="2">
    <source>
        <dbReference type="Pfam" id="PF00174"/>
    </source>
</evidence>
<accession>A0ABV1JD71</accession>
<evidence type="ECO:0000313" key="3">
    <source>
        <dbReference type="EMBL" id="MEQ3363031.1"/>
    </source>
</evidence>
<dbReference type="InterPro" id="IPR036374">
    <property type="entry name" value="OxRdtase_Mopterin-bd_sf"/>
</dbReference>
<feature type="chain" id="PRO_5047536557" evidence="1">
    <location>
        <begin position="26"/>
        <end position="361"/>
    </location>
</feature>
<dbReference type="Gene3D" id="2.60.40.650">
    <property type="match status" value="1"/>
</dbReference>
<gene>
    <name evidence="3" type="ORF">AAA083_08590</name>
</gene>
<feature type="domain" description="Oxidoreductase molybdopterin-binding" evidence="2">
    <location>
        <begin position="114"/>
        <end position="249"/>
    </location>
</feature>
<dbReference type="Pfam" id="PF00174">
    <property type="entry name" value="Oxidored_molyb"/>
    <property type="match status" value="1"/>
</dbReference>
<protein>
    <submittedName>
        <fullName evidence="3">Molybdopterin-dependent oxidoreductase</fullName>
    </submittedName>
</protein>
<sequence length="361" mass="38380">MKRQNKRILSGVAGTMLLFSGTGLALNAMGPDVAGASDVSQGATHERNGIEVDASWLDLGDDSGYVRASNVEGAFAFNQAGTTPSDELFNVFGAALTSMCSKPAVELASDAEGVANYYVNVGGHIEKEFTVDISSLSEDAREETLMACSCATGAPFGQAAVLGVPLSSVIEMADLEEGVNTVTAYGADGFGQPLPLRYALEKNAMLVYQVNGQELKTADEGSSLQLWMPETVARYFTRNITDIELTHEDVEPDVQQVDPCYRNKINIMNYADGCAFAVGDEIVFEGVADDLGSPIAAIEFSFDGGRTWTTCETGGATADKWVNWQFSTHFDEAGDYSMTVRARTADGVVSPLAATLLFAVS</sequence>
<keyword evidence="1" id="KW-0732">Signal</keyword>
<evidence type="ECO:0000313" key="4">
    <source>
        <dbReference type="Proteomes" id="UP001487305"/>
    </source>
</evidence>
<dbReference type="Gene3D" id="3.90.420.10">
    <property type="entry name" value="Oxidoreductase, molybdopterin-binding domain"/>
    <property type="match status" value="1"/>
</dbReference>
<organism evidence="3 4">
    <name type="scientific">Raoultibacter massiliensis</name>
    <dbReference type="NCBI Taxonomy" id="1852371"/>
    <lineage>
        <taxon>Bacteria</taxon>
        <taxon>Bacillati</taxon>
        <taxon>Actinomycetota</taxon>
        <taxon>Coriobacteriia</taxon>
        <taxon>Eggerthellales</taxon>
        <taxon>Eggerthellaceae</taxon>
        <taxon>Raoultibacter</taxon>
    </lineage>
</organism>
<dbReference type="Proteomes" id="UP001487305">
    <property type="component" value="Unassembled WGS sequence"/>
</dbReference>
<evidence type="ECO:0000256" key="1">
    <source>
        <dbReference type="SAM" id="SignalP"/>
    </source>
</evidence>
<dbReference type="InterPro" id="IPR014756">
    <property type="entry name" value="Ig_E-set"/>
</dbReference>
<name>A0ABV1JD71_9ACTN</name>
<comment type="caution">
    <text evidence="3">The sequence shown here is derived from an EMBL/GenBank/DDBJ whole genome shotgun (WGS) entry which is preliminary data.</text>
</comment>
<dbReference type="RefSeq" id="WP_349227469.1">
    <property type="nucleotide sequence ID" value="NZ_JBBNOP010000006.1"/>
</dbReference>
<proteinExistence type="predicted"/>